<evidence type="ECO:0000256" key="1">
    <source>
        <dbReference type="ARBA" id="ARBA00022679"/>
    </source>
</evidence>
<accession>A0A382VS72</accession>
<proteinExistence type="predicted"/>
<evidence type="ECO:0000313" key="2">
    <source>
        <dbReference type="EMBL" id="SVD49352.1"/>
    </source>
</evidence>
<dbReference type="SUPFAM" id="SSF89796">
    <property type="entry name" value="CoA-transferase family III (CaiB/BaiF)"/>
    <property type="match status" value="1"/>
</dbReference>
<name>A0A382VS72_9ZZZZ</name>
<keyword evidence="1" id="KW-0808">Transferase</keyword>
<dbReference type="EMBL" id="UINC01154199">
    <property type="protein sequence ID" value="SVD49352.1"/>
    <property type="molecule type" value="Genomic_DNA"/>
</dbReference>
<organism evidence="2">
    <name type="scientific">marine metagenome</name>
    <dbReference type="NCBI Taxonomy" id="408172"/>
    <lineage>
        <taxon>unclassified sequences</taxon>
        <taxon>metagenomes</taxon>
        <taxon>ecological metagenomes</taxon>
    </lineage>
</organism>
<dbReference type="InterPro" id="IPR050483">
    <property type="entry name" value="CoA-transferase_III_domain"/>
</dbReference>
<dbReference type="Pfam" id="PF02515">
    <property type="entry name" value="CoA_transf_3"/>
    <property type="match status" value="1"/>
</dbReference>
<dbReference type="PANTHER" id="PTHR48207:SF3">
    <property type="entry name" value="SUCCINATE--HYDROXYMETHYLGLUTARATE COA-TRANSFERASE"/>
    <property type="match status" value="1"/>
</dbReference>
<feature type="non-terminal residue" evidence="2">
    <location>
        <position position="43"/>
    </location>
</feature>
<dbReference type="InterPro" id="IPR003673">
    <property type="entry name" value="CoA-Trfase_fam_III"/>
</dbReference>
<dbReference type="Gene3D" id="3.40.50.10540">
    <property type="entry name" value="Crotonobetainyl-coa:carnitine coa-transferase, domain 1"/>
    <property type="match status" value="1"/>
</dbReference>
<gene>
    <name evidence="2" type="ORF">METZ01_LOCUS402206</name>
</gene>
<sequence>MKPLESFRVLDLTNVLAGPFCCHQLAHLGAEVIKIEVPGRGDL</sequence>
<protein>
    <recommendedName>
        <fullName evidence="3">CoA transferase</fullName>
    </recommendedName>
</protein>
<dbReference type="InterPro" id="IPR023606">
    <property type="entry name" value="CoA-Trfase_III_dom_1_sf"/>
</dbReference>
<reference evidence="2" key="1">
    <citation type="submission" date="2018-05" db="EMBL/GenBank/DDBJ databases">
        <authorList>
            <person name="Lanie J.A."/>
            <person name="Ng W.-L."/>
            <person name="Kazmierczak K.M."/>
            <person name="Andrzejewski T.M."/>
            <person name="Davidsen T.M."/>
            <person name="Wayne K.J."/>
            <person name="Tettelin H."/>
            <person name="Glass J.I."/>
            <person name="Rusch D."/>
            <person name="Podicherti R."/>
            <person name="Tsui H.-C.T."/>
            <person name="Winkler M.E."/>
        </authorList>
    </citation>
    <scope>NUCLEOTIDE SEQUENCE</scope>
</reference>
<dbReference type="PANTHER" id="PTHR48207">
    <property type="entry name" value="SUCCINATE--HYDROXYMETHYLGLUTARATE COA-TRANSFERASE"/>
    <property type="match status" value="1"/>
</dbReference>
<evidence type="ECO:0008006" key="3">
    <source>
        <dbReference type="Google" id="ProtNLM"/>
    </source>
</evidence>
<dbReference type="GO" id="GO:0008410">
    <property type="term" value="F:CoA-transferase activity"/>
    <property type="evidence" value="ECO:0007669"/>
    <property type="project" value="TreeGrafter"/>
</dbReference>
<dbReference type="AlphaFoldDB" id="A0A382VS72"/>